<dbReference type="SUPFAM" id="SSF54675">
    <property type="entry name" value="Nicotinate/Quinolinate PRTase N-terminal domain-like"/>
    <property type="match status" value="1"/>
</dbReference>
<dbReference type="Pfam" id="PF17767">
    <property type="entry name" value="NAPRTase_N"/>
    <property type="match status" value="1"/>
</dbReference>
<dbReference type="Pfam" id="PF04095">
    <property type="entry name" value="NAPRTase"/>
    <property type="match status" value="1"/>
</dbReference>
<dbReference type="UniPathway" id="UPA00253">
    <property type="reaction ID" value="UER00457"/>
</dbReference>
<dbReference type="NCBIfam" id="NF003704">
    <property type="entry name" value="PRK05321.1"/>
    <property type="match status" value="1"/>
</dbReference>
<feature type="domain" description="Nicotinate phosphoribosyltransferase N-terminal" evidence="10">
    <location>
        <begin position="14"/>
        <end position="135"/>
    </location>
</feature>
<dbReference type="HAMAP" id="MF_00570">
    <property type="entry name" value="NAPRTase"/>
    <property type="match status" value="1"/>
</dbReference>
<comment type="caution">
    <text evidence="11">The sequence shown here is derived from an EMBL/GenBank/DDBJ whole genome shotgun (WGS) entry which is preliminary data.</text>
</comment>
<evidence type="ECO:0000259" key="10">
    <source>
        <dbReference type="Pfam" id="PF17767"/>
    </source>
</evidence>
<protein>
    <recommendedName>
        <fullName evidence="3 7">Nicotinate phosphoribosyltransferase</fullName>
        <shortName evidence="7">NAPRTase</shortName>
        <ecNumber evidence="3 7">6.3.4.21</ecNumber>
    </recommendedName>
</protein>
<dbReference type="AlphaFoldDB" id="A0A1F4UI48"/>
<feature type="modified residue" description="Phosphohistidine; by autocatalysis" evidence="7">
    <location>
        <position position="229"/>
    </location>
</feature>
<evidence type="ECO:0000256" key="7">
    <source>
        <dbReference type="HAMAP-Rule" id="MF_00570"/>
    </source>
</evidence>
<evidence type="ECO:0000256" key="6">
    <source>
        <dbReference type="ARBA" id="ARBA00022642"/>
    </source>
</evidence>
<dbReference type="InterPro" id="IPR040727">
    <property type="entry name" value="NAPRTase_N"/>
</dbReference>
<dbReference type="SUPFAM" id="SSF51690">
    <property type="entry name" value="Nicotinate/Quinolinate PRTase C-terminal domain-like"/>
    <property type="match status" value="1"/>
</dbReference>
<dbReference type="InterPro" id="IPR007229">
    <property type="entry name" value="Nic_PRibTrfase-Fam"/>
</dbReference>
<name>A0A1F4UI48_UNCKA</name>
<comment type="PTM">
    <text evidence="7 8">Transiently phosphorylated on a His residue during the reaction cycle. Phosphorylation strongly increases the affinity for substrates and increases the rate of nicotinate D-ribonucleotide production. Dephosphorylation regenerates the low-affinity form of the enzyme, leading to product release.</text>
</comment>
<evidence type="ECO:0000256" key="3">
    <source>
        <dbReference type="ARBA" id="ARBA00013236"/>
    </source>
</evidence>
<dbReference type="PIRSF" id="PIRSF000484">
    <property type="entry name" value="NAPRT"/>
    <property type="match status" value="1"/>
</dbReference>
<evidence type="ECO:0000256" key="5">
    <source>
        <dbReference type="ARBA" id="ARBA00022598"/>
    </source>
</evidence>
<keyword evidence="4 7" id="KW-0597">Phosphoprotein</keyword>
<dbReference type="EMBL" id="MEUW01000013">
    <property type="protein sequence ID" value="OGC44641.1"/>
    <property type="molecule type" value="Genomic_DNA"/>
</dbReference>
<dbReference type="InterPro" id="IPR006406">
    <property type="entry name" value="Nic_PRibTrfase"/>
</dbReference>
<reference evidence="11 12" key="1">
    <citation type="journal article" date="2016" name="Nat. Commun.">
        <title>Thousands of microbial genomes shed light on interconnected biogeochemical processes in an aquifer system.</title>
        <authorList>
            <person name="Anantharaman K."/>
            <person name="Brown C.T."/>
            <person name="Hug L.A."/>
            <person name="Sharon I."/>
            <person name="Castelle C.J."/>
            <person name="Probst A.J."/>
            <person name="Thomas B.C."/>
            <person name="Singh A."/>
            <person name="Wilkins M.J."/>
            <person name="Karaoz U."/>
            <person name="Brodie E.L."/>
            <person name="Williams K.H."/>
            <person name="Hubbard S.S."/>
            <person name="Banfield J.F."/>
        </authorList>
    </citation>
    <scope>NUCLEOTIDE SEQUENCE [LARGE SCALE GENOMIC DNA]</scope>
</reference>
<dbReference type="InterPro" id="IPR041525">
    <property type="entry name" value="N/Namide_PRibTrfase"/>
</dbReference>
<evidence type="ECO:0000256" key="4">
    <source>
        <dbReference type="ARBA" id="ARBA00022553"/>
    </source>
</evidence>
<proteinExistence type="inferred from homology"/>
<dbReference type="PANTHER" id="PTHR11098:SF1">
    <property type="entry name" value="NICOTINATE PHOSPHORIBOSYLTRANSFERASE"/>
    <property type="match status" value="1"/>
</dbReference>
<evidence type="ECO:0000256" key="2">
    <source>
        <dbReference type="ARBA" id="ARBA00010897"/>
    </source>
</evidence>
<dbReference type="PANTHER" id="PTHR11098">
    <property type="entry name" value="NICOTINATE PHOSPHORIBOSYLTRANSFERASE"/>
    <property type="match status" value="1"/>
</dbReference>
<comment type="pathway">
    <text evidence="1 7 8">Cofactor biosynthesis; NAD(+) biosynthesis; nicotinate D-ribonucleotide from nicotinate: step 1/1.</text>
</comment>
<organism evidence="11 12">
    <name type="scientific">candidate division WWE3 bacterium RBG_19FT_COMBO_53_11</name>
    <dbReference type="NCBI Taxonomy" id="1802613"/>
    <lineage>
        <taxon>Bacteria</taxon>
        <taxon>Katanobacteria</taxon>
    </lineage>
</organism>
<gene>
    <name evidence="7" type="primary">pncB</name>
    <name evidence="11" type="ORF">A2V54_00565</name>
</gene>
<dbReference type="InterPro" id="IPR036068">
    <property type="entry name" value="Nicotinate_pribotase-like_C"/>
</dbReference>
<dbReference type="GO" id="GO:0005829">
    <property type="term" value="C:cytosol"/>
    <property type="evidence" value="ECO:0007669"/>
    <property type="project" value="TreeGrafter"/>
</dbReference>
<dbReference type="NCBIfam" id="TIGR01514">
    <property type="entry name" value="NAPRTase"/>
    <property type="match status" value="1"/>
</dbReference>
<accession>A0A1F4UI48</accession>
<comment type="function">
    <text evidence="7 8">Catalyzes the synthesis of beta-nicotinate D-ribonucleotide from nicotinate and 5-phospho-D-ribose 1-phosphate at the expense of ATP.</text>
</comment>
<dbReference type="STRING" id="1802613.A2V54_00565"/>
<keyword evidence="11" id="KW-0328">Glycosyltransferase</keyword>
<comment type="similarity">
    <text evidence="2 7 8">Belongs to the NAPRTase family.</text>
</comment>
<dbReference type="Gene3D" id="3.20.140.10">
    <property type="entry name" value="nicotinate phosphoribosyltransferase"/>
    <property type="match status" value="1"/>
</dbReference>
<evidence type="ECO:0000313" key="11">
    <source>
        <dbReference type="EMBL" id="OGC44641.1"/>
    </source>
</evidence>
<keyword evidence="5 7" id="KW-0436">Ligase</keyword>
<dbReference type="EC" id="6.3.4.21" evidence="3 7"/>
<evidence type="ECO:0000256" key="1">
    <source>
        <dbReference type="ARBA" id="ARBA00004952"/>
    </source>
</evidence>
<dbReference type="GO" id="GO:0016757">
    <property type="term" value="F:glycosyltransferase activity"/>
    <property type="evidence" value="ECO:0007669"/>
    <property type="project" value="UniProtKB-KW"/>
</dbReference>
<evidence type="ECO:0000256" key="8">
    <source>
        <dbReference type="RuleBase" id="RU003838"/>
    </source>
</evidence>
<keyword evidence="6 7" id="KW-0662">Pyridine nucleotide biosynthesis</keyword>
<evidence type="ECO:0000259" key="9">
    <source>
        <dbReference type="Pfam" id="PF04095"/>
    </source>
</evidence>
<evidence type="ECO:0000313" key="12">
    <source>
        <dbReference type="Proteomes" id="UP000176583"/>
    </source>
</evidence>
<keyword evidence="11" id="KW-0808">Transferase</keyword>
<dbReference type="GO" id="GO:0004516">
    <property type="term" value="F:nicotinate phosphoribosyltransferase activity"/>
    <property type="evidence" value="ECO:0007669"/>
    <property type="project" value="UniProtKB-UniRule"/>
</dbReference>
<sequence length="421" mass="47931">MKRKKDEPITSSLLDTDFYKFTMGQLIFRSYPNVEVEFGLINRSGDPLAKFILEEELRNELNQVRNLRFNNSELHYLRGTNEYGERMFGEDYLQFLQNLQLPPYRLERVGDSYRLSFTGPWAAVTYWETPALYIVTELRYRSLMNTQSRFDQDVTHATGVSRLQEKIGRLREYPAITFSDFGTRRRFSGAWHDYLVGVLAEELPNQFRGTSNVRLAMKHGLLPMGTSAHELPMVIAALAFAKADETQDPEETLAGAQQEVLQGWWNLYGPGLSIALTDTFGSPFFFRTAPEYVARDWKGTRQDSGSPFSYGEEAIKWYAKYGVDPLSKLTVFSDQLDVQRMVDLHLAFRGRLGHTFGWGTNLTNDVGFNPISIVIKTLKANGRSTVKLSDNLAKAMGGSDEVERYKRAAGYTNTESVKCVS</sequence>
<feature type="domain" description="Nicotinate/nicotinamide phosphoribosyltransferase" evidence="9">
    <location>
        <begin position="177"/>
        <end position="406"/>
    </location>
</feature>
<dbReference type="GO" id="GO:0034355">
    <property type="term" value="P:NAD+ biosynthetic process via the salvage pathway"/>
    <property type="evidence" value="ECO:0007669"/>
    <property type="project" value="TreeGrafter"/>
</dbReference>
<comment type="catalytic activity">
    <reaction evidence="7 8">
        <text>5-phospho-alpha-D-ribose 1-diphosphate + nicotinate + ATP + H2O = nicotinate beta-D-ribonucleotide + ADP + phosphate + diphosphate</text>
        <dbReference type="Rhea" id="RHEA:36163"/>
        <dbReference type="ChEBI" id="CHEBI:15377"/>
        <dbReference type="ChEBI" id="CHEBI:30616"/>
        <dbReference type="ChEBI" id="CHEBI:32544"/>
        <dbReference type="ChEBI" id="CHEBI:33019"/>
        <dbReference type="ChEBI" id="CHEBI:43474"/>
        <dbReference type="ChEBI" id="CHEBI:57502"/>
        <dbReference type="ChEBI" id="CHEBI:58017"/>
        <dbReference type="ChEBI" id="CHEBI:456216"/>
        <dbReference type="EC" id="6.3.4.21"/>
    </reaction>
</comment>
<dbReference type="Proteomes" id="UP000176583">
    <property type="component" value="Unassembled WGS sequence"/>
</dbReference>